<evidence type="ECO:0000313" key="2">
    <source>
        <dbReference type="Proteomes" id="UP000239772"/>
    </source>
</evidence>
<name>A0A2T1HXL3_9HYPH</name>
<protein>
    <submittedName>
        <fullName evidence="1">Immunogenic protein</fullName>
    </submittedName>
</protein>
<comment type="caution">
    <text evidence="1">The sequence shown here is derived from an EMBL/GenBank/DDBJ whole genome shotgun (WGS) entry which is preliminary data.</text>
</comment>
<dbReference type="PANTHER" id="PTHR42941:SF1">
    <property type="entry name" value="SLL1037 PROTEIN"/>
    <property type="match status" value="1"/>
</dbReference>
<sequence>MTEFTRRDLAGLAAGLSIAAMGASRASAQGPTFFRIGTGGTAGTYYPVGGMIANAVSNPPNLILTAQASNGSVANINGIVSGQLESGFTQADVAAWAYTGTGLFEGKPKAEDLRLIANLYPESIHFVAAKSANVKSVADLKGKRVSLDEPGSGTLVDARIIMKAFGLTENDIKPEYVKPNQAADKLRDGSLDAFVFVGGYPTSAISELAATGGGIDIVPITGPQVDALLKQYPFFAADEIPAGTYKGADAAKTLAVGAQWVTSAKVSADTVYAITKALWSDKARATLDAGHAKGKMIRKETALAGAGIPVHPGAERFYKEAGVLK</sequence>
<dbReference type="Gene3D" id="3.40.190.10">
    <property type="entry name" value="Periplasmic binding protein-like II"/>
    <property type="match status" value="2"/>
</dbReference>
<keyword evidence="2" id="KW-1185">Reference proteome</keyword>
<dbReference type="SUPFAM" id="SSF53850">
    <property type="entry name" value="Periplasmic binding protein-like II"/>
    <property type="match status" value="1"/>
</dbReference>
<dbReference type="PROSITE" id="PS51318">
    <property type="entry name" value="TAT"/>
    <property type="match status" value="1"/>
</dbReference>
<dbReference type="Pfam" id="PF16868">
    <property type="entry name" value="NMT1_3"/>
    <property type="match status" value="1"/>
</dbReference>
<gene>
    <name evidence="1" type="ORF">SLNSH_03415</name>
</gene>
<dbReference type="InterPro" id="IPR006311">
    <property type="entry name" value="TAT_signal"/>
</dbReference>
<accession>A0A2T1HXL3</accession>
<dbReference type="InterPro" id="IPR011852">
    <property type="entry name" value="TRAP_TAXI"/>
</dbReference>
<dbReference type="AlphaFoldDB" id="A0A2T1HXL3"/>
<reference evidence="2" key="1">
    <citation type="submission" date="2018-03" db="EMBL/GenBank/DDBJ databases">
        <authorList>
            <person name="Sun L."/>
            <person name="Liu H."/>
            <person name="Chen W."/>
            <person name="Huang K."/>
            <person name="Liu W."/>
            <person name="Gao X."/>
        </authorList>
    </citation>
    <scope>NUCLEOTIDE SEQUENCE [LARGE SCALE GENOMIC DNA]</scope>
    <source>
        <strain evidence="2">SH9</strain>
    </source>
</reference>
<dbReference type="Proteomes" id="UP000239772">
    <property type="component" value="Unassembled WGS sequence"/>
</dbReference>
<dbReference type="NCBIfam" id="TIGR02122">
    <property type="entry name" value="TRAP_TAXI"/>
    <property type="match status" value="1"/>
</dbReference>
<evidence type="ECO:0000313" key="1">
    <source>
        <dbReference type="EMBL" id="PSC06345.1"/>
    </source>
</evidence>
<organism evidence="1 2">
    <name type="scientific">Alsobacter soli</name>
    <dbReference type="NCBI Taxonomy" id="2109933"/>
    <lineage>
        <taxon>Bacteria</taxon>
        <taxon>Pseudomonadati</taxon>
        <taxon>Pseudomonadota</taxon>
        <taxon>Alphaproteobacteria</taxon>
        <taxon>Hyphomicrobiales</taxon>
        <taxon>Alsobacteraceae</taxon>
        <taxon>Alsobacter</taxon>
    </lineage>
</organism>
<dbReference type="PANTHER" id="PTHR42941">
    <property type="entry name" value="SLL1037 PROTEIN"/>
    <property type="match status" value="1"/>
</dbReference>
<dbReference type="CDD" id="cd13520">
    <property type="entry name" value="PBP2_TAXI_TRAP"/>
    <property type="match status" value="1"/>
</dbReference>
<dbReference type="EMBL" id="PVZS01000003">
    <property type="protein sequence ID" value="PSC06345.1"/>
    <property type="molecule type" value="Genomic_DNA"/>
</dbReference>
<dbReference type="OrthoDB" id="7976602at2"/>
<proteinExistence type="predicted"/>